<dbReference type="EMBL" id="QRDP01000004">
    <property type="protein sequence ID" value="RED17257.1"/>
    <property type="molecule type" value="Genomic_DNA"/>
</dbReference>
<dbReference type="OrthoDB" id="5145750at2"/>
<reference evidence="2 3" key="1">
    <citation type="submission" date="2018-07" db="EMBL/GenBank/DDBJ databases">
        <title>Genomic Encyclopedia of Type Strains, Phase IV (KMG-IV): sequencing the most valuable type-strain genomes for metagenomic binning, comparative biology and taxonomic classification.</title>
        <authorList>
            <person name="Goeker M."/>
        </authorList>
    </citation>
    <scope>NUCLEOTIDE SEQUENCE [LARGE SCALE GENOMIC DNA]</scope>
    <source>
        <strain evidence="2 3">DSM 26725</strain>
    </source>
</reference>
<name>A0A3D9FI50_9SPHN</name>
<dbReference type="RefSeq" id="WP_116236550.1">
    <property type="nucleotide sequence ID" value="NZ_QRDP01000004.1"/>
</dbReference>
<dbReference type="Proteomes" id="UP000256310">
    <property type="component" value="Unassembled WGS sequence"/>
</dbReference>
<feature type="compositionally biased region" description="Polar residues" evidence="1">
    <location>
        <begin position="19"/>
        <end position="39"/>
    </location>
</feature>
<feature type="region of interest" description="Disordered" evidence="1">
    <location>
        <begin position="1"/>
        <end position="48"/>
    </location>
</feature>
<keyword evidence="3" id="KW-1185">Reference proteome</keyword>
<comment type="caution">
    <text evidence="2">The sequence shown here is derived from an EMBL/GenBank/DDBJ whole genome shotgun (WGS) entry which is preliminary data.</text>
</comment>
<organism evidence="2 3">
    <name type="scientific">Parasphingopyxis lamellibrachiae</name>
    <dbReference type="NCBI Taxonomy" id="680125"/>
    <lineage>
        <taxon>Bacteria</taxon>
        <taxon>Pseudomonadati</taxon>
        <taxon>Pseudomonadota</taxon>
        <taxon>Alphaproteobacteria</taxon>
        <taxon>Sphingomonadales</taxon>
        <taxon>Sphingomonadaceae</taxon>
        <taxon>Parasphingopyxis</taxon>
    </lineage>
</organism>
<protein>
    <submittedName>
        <fullName evidence="2">Uncharacterized protein</fullName>
    </submittedName>
</protein>
<sequence>MTDVSGTWDAVVNSPMGEQKSTMTLSQDGDTVTGTNAGATGSAEVQDGKVDGNTLTWKMDITVPMPMTLEGTATVEGDTMAGNIKAGAFGEMPFTAKKTG</sequence>
<gene>
    <name evidence="2" type="ORF">DFR46_2296</name>
</gene>
<evidence type="ECO:0000313" key="2">
    <source>
        <dbReference type="EMBL" id="RED17257.1"/>
    </source>
</evidence>
<evidence type="ECO:0000313" key="3">
    <source>
        <dbReference type="Proteomes" id="UP000256310"/>
    </source>
</evidence>
<dbReference type="AlphaFoldDB" id="A0A3D9FI50"/>
<accession>A0A3D9FI50</accession>
<proteinExistence type="predicted"/>
<evidence type="ECO:0000256" key="1">
    <source>
        <dbReference type="SAM" id="MobiDB-lite"/>
    </source>
</evidence>